<dbReference type="InterPro" id="IPR027271">
    <property type="entry name" value="Acetolactate_synth/TF_NikR_C"/>
</dbReference>
<organism evidence="5 6">
    <name type="scientific">Flavobacterium potami</name>
    <dbReference type="NCBI Taxonomy" id="2872310"/>
    <lineage>
        <taxon>Bacteria</taxon>
        <taxon>Pseudomonadati</taxon>
        <taxon>Bacteroidota</taxon>
        <taxon>Flavobacteriia</taxon>
        <taxon>Flavobacteriales</taxon>
        <taxon>Flavobacteriaceae</taxon>
        <taxon>Flavobacterium</taxon>
    </lineage>
</organism>
<evidence type="ECO:0000259" key="4">
    <source>
        <dbReference type="PROSITE" id="PS51671"/>
    </source>
</evidence>
<dbReference type="Pfam" id="PF10369">
    <property type="entry name" value="ALS_ss_C"/>
    <property type="match status" value="1"/>
</dbReference>
<dbReference type="EMBL" id="JAINUY010000003">
    <property type="protein sequence ID" value="MBZ4035421.1"/>
    <property type="molecule type" value="Genomic_DNA"/>
</dbReference>
<dbReference type="PANTHER" id="PTHR30239:SF0">
    <property type="entry name" value="ACETOLACTATE SYNTHASE SMALL SUBUNIT 1, CHLOROPLASTIC"/>
    <property type="match status" value="1"/>
</dbReference>
<evidence type="ECO:0000313" key="6">
    <source>
        <dbReference type="Proteomes" id="UP001139366"/>
    </source>
</evidence>
<dbReference type="InterPro" id="IPR045865">
    <property type="entry name" value="ACT-like_dom_sf"/>
</dbReference>
<dbReference type="PROSITE" id="PS51671">
    <property type="entry name" value="ACT"/>
    <property type="match status" value="1"/>
</dbReference>
<dbReference type="InterPro" id="IPR004789">
    <property type="entry name" value="Acetalactate_synth_ssu"/>
</dbReference>
<dbReference type="GO" id="GO:0005829">
    <property type="term" value="C:cytosol"/>
    <property type="evidence" value="ECO:0007669"/>
    <property type="project" value="TreeGrafter"/>
</dbReference>
<dbReference type="InterPro" id="IPR002912">
    <property type="entry name" value="ACT_dom"/>
</dbReference>
<dbReference type="SUPFAM" id="SSF55021">
    <property type="entry name" value="ACT-like"/>
    <property type="match status" value="2"/>
</dbReference>
<dbReference type="GO" id="GO:0009099">
    <property type="term" value="P:L-valine biosynthetic process"/>
    <property type="evidence" value="ECO:0007669"/>
    <property type="project" value="TreeGrafter"/>
</dbReference>
<feature type="domain" description="ACT" evidence="4">
    <location>
        <begin position="6"/>
        <end position="85"/>
    </location>
</feature>
<evidence type="ECO:0000256" key="3">
    <source>
        <dbReference type="ARBA" id="ARBA00048670"/>
    </source>
</evidence>
<dbReference type="GO" id="GO:0009097">
    <property type="term" value="P:isoleucine biosynthetic process"/>
    <property type="evidence" value="ECO:0007669"/>
    <property type="project" value="TreeGrafter"/>
</dbReference>
<dbReference type="Proteomes" id="UP001139366">
    <property type="component" value="Unassembled WGS sequence"/>
</dbReference>
<dbReference type="InterPro" id="IPR019455">
    <property type="entry name" value="Acetolactate_synth_ssu_C"/>
</dbReference>
<dbReference type="RefSeq" id="WP_223706047.1">
    <property type="nucleotide sequence ID" value="NZ_JAINUY010000003.1"/>
</dbReference>
<comment type="catalytic activity">
    <reaction evidence="3">
        <text>2 pyruvate + H(+) = (2S)-2-acetolactate + CO2</text>
        <dbReference type="Rhea" id="RHEA:25249"/>
        <dbReference type="ChEBI" id="CHEBI:15361"/>
        <dbReference type="ChEBI" id="CHEBI:15378"/>
        <dbReference type="ChEBI" id="CHEBI:16526"/>
        <dbReference type="ChEBI" id="CHEBI:58476"/>
        <dbReference type="EC" id="2.2.1.6"/>
    </reaction>
</comment>
<dbReference type="PANTHER" id="PTHR30239">
    <property type="entry name" value="ACETOLACTATE SYNTHASE SMALL SUBUNIT"/>
    <property type="match status" value="1"/>
</dbReference>
<dbReference type="EC" id="2.2.1.6" evidence="2"/>
<reference evidence="5 6" key="1">
    <citation type="journal article" date="2023" name="Antonie Van Leeuwenhoek">
        <title>Flavobacterium potami sp. nov., a multi-metal resistance genes harbouring bacterium isolated from shallow river silt.</title>
        <authorList>
            <person name="Li S."/>
            <person name="Mao S."/>
            <person name="Mu W."/>
            <person name="Guo B."/>
            <person name="Li C."/>
            <person name="Zhu Q."/>
            <person name="Hou X."/>
            <person name="Zhao Y."/>
            <person name="Wei S."/>
            <person name="Liu H."/>
            <person name="Liu A."/>
        </authorList>
    </citation>
    <scope>NUCLEOTIDE SEQUENCE [LARGE SCALE GENOMIC DNA]</scope>
    <source>
        <strain evidence="5 6">17A</strain>
    </source>
</reference>
<dbReference type="GO" id="GO:1990610">
    <property type="term" value="F:acetolactate synthase regulator activity"/>
    <property type="evidence" value="ECO:0007669"/>
    <property type="project" value="InterPro"/>
</dbReference>
<evidence type="ECO:0000313" key="5">
    <source>
        <dbReference type="EMBL" id="MBZ4035421.1"/>
    </source>
</evidence>
<accession>A0A9X1KRN3</accession>
<protein>
    <recommendedName>
        <fullName evidence="2">acetolactate synthase</fullName>
        <ecNumber evidence="2">2.2.1.6</ecNumber>
    </recommendedName>
</protein>
<name>A0A9X1KRN3_9FLAO</name>
<proteinExistence type="predicted"/>
<evidence type="ECO:0000256" key="1">
    <source>
        <dbReference type="ARBA" id="ARBA00011744"/>
    </source>
</evidence>
<keyword evidence="6" id="KW-1185">Reference proteome</keyword>
<dbReference type="GO" id="GO:0003984">
    <property type="term" value="F:acetolactate synthase activity"/>
    <property type="evidence" value="ECO:0007669"/>
    <property type="project" value="UniProtKB-EC"/>
</dbReference>
<comment type="subunit">
    <text evidence="1">Dimer of large and small chains.</text>
</comment>
<dbReference type="Gene3D" id="3.30.70.260">
    <property type="match status" value="1"/>
</dbReference>
<comment type="caution">
    <text evidence="5">The sequence shown here is derived from an EMBL/GenBank/DDBJ whole genome shotgun (WGS) entry which is preliminary data.</text>
</comment>
<dbReference type="Gene3D" id="3.30.70.1150">
    <property type="entry name" value="ACT-like. Chain A, domain 2"/>
    <property type="match status" value="1"/>
</dbReference>
<dbReference type="AlphaFoldDB" id="A0A9X1KRN3"/>
<gene>
    <name evidence="5" type="ORF">K6T82_11635</name>
</gene>
<evidence type="ECO:0000256" key="2">
    <source>
        <dbReference type="ARBA" id="ARBA00013145"/>
    </source>
</evidence>
<sequence>MKQQYTLTIHTEDRFDLIHKISLVFTRRNIKIEGLSISICEIDTVYKYTILITESLETVRNMALQIEKIIEVFKCCYYTNEEIVWTKVVLFKIPTSQIMINEKLNELLRKHNAKHLSVQSTFTIFECTFQEIDSPNLIRELKEFELVEFIESSRIALVKSGKEFL</sequence>